<accession>A0A239GAU0</accession>
<evidence type="ECO:0000256" key="1">
    <source>
        <dbReference type="SAM" id="MobiDB-lite"/>
    </source>
</evidence>
<feature type="region of interest" description="Disordered" evidence="1">
    <location>
        <begin position="1"/>
        <end position="75"/>
    </location>
</feature>
<dbReference type="Proteomes" id="UP000198280">
    <property type="component" value="Unassembled WGS sequence"/>
</dbReference>
<keyword evidence="3" id="KW-1185">Reference proteome</keyword>
<gene>
    <name evidence="2" type="ORF">SAMN05216252_107308</name>
</gene>
<sequence length="273" mass="29246">MRGRPLLPRAVRRPHTGRVAPDLPPVPDRPSPRAPRTTTADEGRAAPLHRLAAHRQRSGSSAVDLSEPPTPPALRRLAPELGLHTADLFVIAGVDVPGDLAPVDPSAGRHNPRLVRAVLVLPPRQRTVLRRYAAALPQQERPAPAPGPPAHERYPDGPGALLMRLVRNRNLGWTATAMTFLLLTGRYWSAATYGRVARGTVPLTAELLADFCAVLDVPADDLAAVTGVALPGPDTSPTANAGTAGVAELIWDVRRLTESRLRAVTDLAEAMRR</sequence>
<feature type="compositionally biased region" description="Pro residues" evidence="1">
    <location>
        <begin position="22"/>
        <end position="33"/>
    </location>
</feature>
<evidence type="ECO:0000313" key="3">
    <source>
        <dbReference type="Proteomes" id="UP000198280"/>
    </source>
</evidence>
<dbReference type="AlphaFoldDB" id="A0A239GAU0"/>
<reference evidence="2 3" key="1">
    <citation type="submission" date="2017-06" db="EMBL/GenBank/DDBJ databases">
        <authorList>
            <person name="Kim H.J."/>
            <person name="Triplett B.A."/>
        </authorList>
    </citation>
    <scope>NUCLEOTIDE SEQUENCE [LARGE SCALE GENOMIC DNA]</scope>
    <source>
        <strain evidence="2 3">CGMCC 4.1858</strain>
    </source>
</reference>
<protein>
    <submittedName>
        <fullName evidence="2">Uncharacterized protein</fullName>
    </submittedName>
</protein>
<organism evidence="2 3">
    <name type="scientific">Actinacidiphila glaucinigra</name>
    <dbReference type="NCBI Taxonomy" id="235986"/>
    <lineage>
        <taxon>Bacteria</taxon>
        <taxon>Bacillati</taxon>
        <taxon>Actinomycetota</taxon>
        <taxon>Actinomycetes</taxon>
        <taxon>Kitasatosporales</taxon>
        <taxon>Streptomycetaceae</taxon>
        <taxon>Actinacidiphila</taxon>
    </lineage>
</organism>
<proteinExistence type="predicted"/>
<name>A0A239GAU0_9ACTN</name>
<dbReference type="EMBL" id="FZOF01000007">
    <property type="protein sequence ID" value="SNS66191.1"/>
    <property type="molecule type" value="Genomic_DNA"/>
</dbReference>
<evidence type="ECO:0000313" key="2">
    <source>
        <dbReference type="EMBL" id="SNS66191.1"/>
    </source>
</evidence>